<proteinExistence type="predicted"/>
<gene>
    <name evidence="2" type="ORF">EVEC_LOCUS1030</name>
</gene>
<reference evidence="2 3" key="2">
    <citation type="submission" date="2018-10" db="EMBL/GenBank/DDBJ databases">
        <authorList>
            <consortium name="Pathogen Informatics"/>
        </authorList>
    </citation>
    <scope>NUCLEOTIDE SEQUENCE [LARGE SCALE GENOMIC DNA]</scope>
</reference>
<evidence type="ECO:0000313" key="2">
    <source>
        <dbReference type="EMBL" id="VDD85887.1"/>
    </source>
</evidence>
<dbReference type="AlphaFoldDB" id="A0A0N4UV69"/>
<protein>
    <submittedName>
        <fullName evidence="2 4">Uncharacterized protein</fullName>
    </submittedName>
</protein>
<dbReference type="Proteomes" id="UP000274131">
    <property type="component" value="Unassembled WGS sequence"/>
</dbReference>
<organism evidence="4">
    <name type="scientific">Enterobius vermicularis</name>
    <name type="common">Human pinworm</name>
    <dbReference type="NCBI Taxonomy" id="51028"/>
    <lineage>
        <taxon>Eukaryota</taxon>
        <taxon>Metazoa</taxon>
        <taxon>Ecdysozoa</taxon>
        <taxon>Nematoda</taxon>
        <taxon>Chromadorea</taxon>
        <taxon>Rhabditida</taxon>
        <taxon>Spirurina</taxon>
        <taxon>Oxyuridomorpha</taxon>
        <taxon>Oxyuroidea</taxon>
        <taxon>Oxyuridae</taxon>
        <taxon>Enterobius</taxon>
    </lineage>
</organism>
<feature type="region of interest" description="Disordered" evidence="1">
    <location>
        <begin position="1"/>
        <end position="28"/>
    </location>
</feature>
<accession>A0A0N4UV69</accession>
<keyword evidence="3" id="KW-1185">Reference proteome</keyword>
<evidence type="ECO:0000256" key="1">
    <source>
        <dbReference type="SAM" id="MobiDB-lite"/>
    </source>
</evidence>
<evidence type="ECO:0000313" key="3">
    <source>
        <dbReference type="Proteomes" id="UP000274131"/>
    </source>
</evidence>
<dbReference type="WBParaSite" id="EVEC_0000132201-mRNA-1">
    <property type="protein sequence ID" value="EVEC_0000132201-mRNA-1"/>
    <property type="gene ID" value="EVEC_0000132201"/>
</dbReference>
<name>A0A0N4UV69_ENTVE</name>
<dbReference type="EMBL" id="UXUI01007160">
    <property type="protein sequence ID" value="VDD85887.1"/>
    <property type="molecule type" value="Genomic_DNA"/>
</dbReference>
<reference evidence="4" key="1">
    <citation type="submission" date="2017-02" db="UniProtKB">
        <authorList>
            <consortium name="WormBaseParasite"/>
        </authorList>
    </citation>
    <scope>IDENTIFICATION</scope>
</reference>
<evidence type="ECO:0000313" key="4">
    <source>
        <dbReference type="WBParaSite" id="EVEC_0000132201-mRNA-1"/>
    </source>
</evidence>
<feature type="compositionally biased region" description="Polar residues" evidence="1">
    <location>
        <begin position="10"/>
        <end position="27"/>
    </location>
</feature>
<sequence length="80" mass="8957">MPQTEKEPTESQSTTVSELPTRGSTESKVLEEHIQEGDNGMLSSYRAPMLEADTELRKSRMAASSSVATRKVMFFQVNYI</sequence>